<dbReference type="InterPro" id="IPR013320">
    <property type="entry name" value="ConA-like_dom_sf"/>
</dbReference>
<dbReference type="OrthoDB" id="1153097at2"/>
<keyword evidence="1" id="KW-0472">Membrane</keyword>
<dbReference type="GO" id="GO:0005975">
    <property type="term" value="P:carbohydrate metabolic process"/>
    <property type="evidence" value="ECO:0007669"/>
    <property type="project" value="InterPro"/>
</dbReference>
<dbReference type="RefSeq" id="WP_045069728.1">
    <property type="nucleotide sequence ID" value="NZ_JZSL01000016.1"/>
</dbReference>
<sequence>MVKNYFRVKNIFNYIGSLCLITASSSAAAFYDAYPESEEPYISGPASKNLQWLGEDFSSYIDGQQLECSNNKNARDHFDVTSGCLQAKYVDSWKLGWTDDKVFRVVAIGKDSNGSEIKYTDQTNQYRAYIKTWKNSGSIPAWSGLHAFARYQTSDDLYVGSIRYDGNVTIKVKYQGAYTTLAQTKLTNGVKNYLNTQGKLAAGQWYDIHFSVVGNKLTLALDGVELLSVNNDLLTEGTIGIRTDNLSAYLDDWQLLPSDSIVVDPPTDPEIPTDPETPAEVVEFIPGKTKVINGDVYSYDGQCYQAKNNPGSWEVPSNASWFWVAVECVDNPSPPIDPELPTEPVPPTDPLPPTTAVEFIPGSTKVNNGDTVTYNNICYKAKNSPGSWETPSANSWFWDVVTCP</sequence>
<organism evidence="3 4">
    <name type="scientific">Photobacterium leiognathi</name>
    <dbReference type="NCBI Taxonomy" id="553611"/>
    <lineage>
        <taxon>Bacteria</taxon>
        <taxon>Pseudomonadati</taxon>
        <taxon>Pseudomonadota</taxon>
        <taxon>Gammaproteobacteria</taxon>
        <taxon>Vibrionales</taxon>
        <taxon>Vibrionaceae</taxon>
        <taxon>Photobacterium</taxon>
    </lineage>
</organism>
<gene>
    <name evidence="3" type="ORF">CTM89_04980</name>
</gene>
<evidence type="ECO:0000313" key="4">
    <source>
        <dbReference type="Proteomes" id="UP000240410"/>
    </source>
</evidence>
<name>A0A2T3MEV5_PHOLE</name>
<dbReference type="SMART" id="SM00495">
    <property type="entry name" value="ChtBD3"/>
    <property type="match status" value="2"/>
</dbReference>
<dbReference type="Gene3D" id="2.60.120.560">
    <property type="entry name" value="Exo-inulinase, domain 1"/>
    <property type="match status" value="1"/>
</dbReference>
<feature type="domain" description="Chitin-binding type-3" evidence="2">
    <location>
        <begin position="281"/>
        <end position="326"/>
    </location>
</feature>
<dbReference type="GO" id="GO:0030246">
    <property type="term" value="F:carbohydrate binding"/>
    <property type="evidence" value="ECO:0007669"/>
    <property type="project" value="InterPro"/>
</dbReference>
<dbReference type="GO" id="GO:0004553">
    <property type="term" value="F:hydrolase activity, hydrolyzing O-glycosyl compounds"/>
    <property type="evidence" value="ECO:0007669"/>
    <property type="project" value="InterPro"/>
</dbReference>
<reference evidence="3 4" key="1">
    <citation type="submission" date="2018-03" db="EMBL/GenBank/DDBJ databases">
        <title>Whole genome sequencing of Histamine producing bacteria.</title>
        <authorList>
            <person name="Butler K."/>
        </authorList>
    </citation>
    <scope>NUCLEOTIDE SEQUENCE [LARGE SCALE GENOMIC DNA]</scope>
    <source>
        <strain evidence="3 4">ATCC 33979</strain>
    </source>
</reference>
<dbReference type="InterPro" id="IPR003610">
    <property type="entry name" value="CBM5/12"/>
</dbReference>
<accession>A0A2T3MEV5</accession>
<comment type="caution">
    <text evidence="3">The sequence shown here is derived from an EMBL/GenBank/DDBJ whole genome shotgun (WGS) entry which is preliminary data.</text>
</comment>
<feature type="domain" description="Chitin-binding type-3" evidence="2">
    <location>
        <begin position="356"/>
        <end position="401"/>
    </location>
</feature>
<dbReference type="GO" id="GO:0005576">
    <property type="term" value="C:extracellular region"/>
    <property type="evidence" value="ECO:0007669"/>
    <property type="project" value="InterPro"/>
</dbReference>
<dbReference type="EMBL" id="PYOJ01000004">
    <property type="protein sequence ID" value="PSV92294.1"/>
    <property type="molecule type" value="Genomic_DNA"/>
</dbReference>
<feature type="transmembrane region" description="Helical" evidence="1">
    <location>
        <begin position="12"/>
        <end position="31"/>
    </location>
</feature>
<protein>
    <recommendedName>
        <fullName evidence="2">Chitin-binding type-3 domain-containing protein</fullName>
    </recommendedName>
</protein>
<proteinExistence type="predicted"/>
<dbReference type="AlphaFoldDB" id="A0A2T3MEV5"/>
<evidence type="ECO:0000313" key="3">
    <source>
        <dbReference type="EMBL" id="PSV92294.1"/>
    </source>
</evidence>
<dbReference type="Proteomes" id="UP000240410">
    <property type="component" value="Unassembled WGS sequence"/>
</dbReference>
<keyword evidence="1" id="KW-1133">Transmembrane helix</keyword>
<evidence type="ECO:0000259" key="2">
    <source>
        <dbReference type="SMART" id="SM00495"/>
    </source>
</evidence>
<dbReference type="SUPFAM" id="SSF49899">
    <property type="entry name" value="Concanavalin A-like lectins/glucanases"/>
    <property type="match status" value="1"/>
</dbReference>
<evidence type="ECO:0000256" key="1">
    <source>
        <dbReference type="SAM" id="Phobius"/>
    </source>
</evidence>
<keyword evidence="1" id="KW-0812">Transmembrane</keyword>